<evidence type="ECO:0000313" key="3">
    <source>
        <dbReference type="Proteomes" id="UP000698963"/>
    </source>
</evidence>
<dbReference type="RefSeq" id="WP_304123894.1">
    <property type="nucleotide sequence ID" value="NZ_DYZA01000233.1"/>
</dbReference>
<evidence type="ECO:0000313" key="2">
    <source>
        <dbReference type="EMBL" id="HJD98237.1"/>
    </source>
</evidence>
<gene>
    <name evidence="2" type="ORF">K8W16_11405</name>
</gene>
<organism evidence="2 3">
    <name type="scientific">Mailhella massiliensis</name>
    <dbReference type="NCBI Taxonomy" id="1903261"/>
    <lineage>
        <taxon>Bacteria</taxon>
        <taxon>Pseudomonadati</taxon>
        <taxon>Thermodesulfobacteriota</taxon>
        <taxon>Desulfovibrionia</taxon>
        <taxon>Desulfovibrionales</taxon>
        <taxon>Desulfovibrionaceae</taxon>
        <taxon>Mailhella</taxon>
    </lineage>
</organism>
<feature type="domain" description="DUF403" evidence="1">
    <location>
        <begin position="9"/>
        <end position="165"/>
    </location>
</feature>
<protein>
    <submittedName>
        <fullName evidence="2">Alpha-E domain-containing protein</fullName>
    </submittedName>
</protein>
<proteinExistence type="predicted"/>
<dbReference type="Pfam" id="PF04168">
    <property type="entry name" value="Alpha-E"/>
    <property type="match status" value="1"/>
</dbReference>
<dbReference type="AlphaFoldDB" id="A0A921DTM3"/>
<reference evidence="2" key="1">
    <citation type="journal article" date="2021" name="PeerJ">
        <title>Extensive microbial diversity within the chicken gut microbiome revealed by metagenomics and culture.</title>
        <authorList>
            <person name="Gilroy R."/>
            <person name="Ravi A."/>
            <person name="Getino M."/>
            <person name="Pursley I."/>
            <person name="Horton D.L."/>
            <person name="Alikhan N.F."/>
            <person name="Baker D."/>
            <person name="Gharbi K."/>
            <person name="Hall N."/>
            <person name="Watson M."/>
            <person name="Adriaenssens E.M."/>
            <person name="Foster-Nyarko E."/>
            <person name="Jarju S."/>
            <person name="Secka A."/>
            <person name="Antonio M."/>
            <person name="Oren A."/>
            <person name="Chaudhuri R.R."/>
            <person name="La Ragione R."/>
            <person name="Hildebrand F."/>
            <person name="Pallen M.J."/>
        </authorList>
    </citation>
    <scope>NUCLEOTIDE SEQUENCE</scope>
    <source>
        <strain evidence="2">ChiGjej2B2-19336</strain>
    </source>
</reference>
<comment type="caution">
    <text evidence="2">The sequence shown here is derived from an EMBL/GenBank/DDBJ whole genome shotgun (WGS) entry which is preliminary data.</text>
</comment>
<sequence length="226" mass="26732">MSSISPAKANHLFWLGRYAERLFAQLHFLRYYYDLCLDEGREDALQIYCRKLSLTDCPSDRENFLYQHLFENTPGSLLYCLECLNDNSIVLREELTTASISYVNLCVATLNHCRHKQDINIVRLQPITDYILSFWGSVFQHVTNIATLDMLFVGKHVEYIDIYSRFDYPFKRVAAEWESLDHRLRHMEDMVDERCRNELREIFSDGRDFEKKIPEALRSLNSLVLV</sequence>
<name>A0A921DTM3_9BACT</name>
<dbReference type="Proteomes" id="UP000698963">
    <property type="component" value="Unassembled WGS sequence"/>
</dbReference>
<accession>A0A921DTM3</accession>
<dbReference type="InterPro" id="IPR007296">
    <property type="entry name" value="DUF403"/>
</dbReference>
<evidence type="ECO:0000259" key="1">
    <source>
        <dbReference type="Pfam" id="PF04168"/>
    </source>
</evidence>
<reference evidence="2" key="2">
    <citation type="submission" date="2021-09" db="EMBL/GenBank/DDBJ databases">
        <authorList>
            <person name="Gilroy R."/>
        </authorList>
    </citation>
    <scope>NUCLEOTIDE SEQUENCE</scope>
    <source>
        <strain evidence="2">ChiGjej2B2-19336</strain>
    </source>
</reference>
<dbReference type="EMBL" id="DYZA01000233">
    <property type="protein sequence ID" value="HJD98237.1"/>
    <property type="molecule type" value="Genomic_DNA"/>
</dbReference>